<dbReference type="GO" id="GO:0000120">
    <property type="term" value="C:RNA polymerase I transcription regulator complex"/>
    <property type="evidence" value="ECO:0007669"/>
    <property type="project" value="InterPro"/>
</dbReference>
<comment type="caution">
    <text evidence="1">The sequence shown here is derived from an EMBL/GenBank/DDBJ whole genome shotgun (WGS) entry which is preliminary data.</text>
</comment>
<accession>A0A8B6EMM8</accession>
<dbReference type="AlphaFoldDB" id="A0A8B6EMM8"/>
<gene>
    <name evidence="1" type="ORF">MGAL_10B029297</name>
</gene>
<reference evidence="1" key="1">
    <citation type="submission" date="2018-11" db="EMBL/GenBank/DDBJ databases">
        <authorList>
            <person name="Alioto T."/>
            <person name="Alioto T."/>
        </authorList>
    </citation>
    <scope>NUCLEOTIDE SEQUENCE</scope>
</reference>
<dbReference type="Proteomes" id="UP000596742">
    <property type="component" value="Unassembled WGS sequence"/>
</dbReference>
<name>A0A8B6EMM8_MYTGA</name>
<protein>
    <submittedName>
        <fullName evidence="1">TATA box-binding protein-associated factor RNA polymerase I subunit A</fullName>
    </submittedName>
</protein>
<dbReference type="PANTHER" id="PTHR32122">
    <property type="entry name" value="TATA BOX-BINDING PROTEIN ASSOCIATED FACTOR RNA POLYMERASE I SUBUNIT A"/>
    <property type="match status" value="1"/>
</dbReference>
<dbReference type="OrthoDB" id="6272197at2759"/>
<dbReference type="GO" id="GO:0006360">
    <property type="term" value="P:transcription by RNA polymerase I"/>
    <property type="evidence" value="ECO:0007669"/>
    <property type="project" value="InterPro"/>
</dbReference>
<dbReference type="EMBL" id="UYJE01005343">
    <property type="protein sequence ID" value="VDI36481.1"/>
    <property type="molecule type" value="Genomic_DNA"/>
</dbReference>
<dbReference type="Pfam" id="PF14929">
    <property type="entry name" value="TAF1_subA"/>
    <property type="match status" value="1"/>
</dbReference>
<dbReference type="InterPro" id="IPR039495">
    <property type="entry name" value="TAF1A"/>
</dbReference>
<dbReference type="InterPro" id="IPR052669">
    <property type="entry name" value="SL1/TIF-IB_Component"/>
</dbReference>
<proteinExistence type="predicted"/>
<evidence type="ECO:0000313" key="1">
    <source>
        <dbReference type="EMBL" id="VDI36481.1"/>
    </source>
</evidence>
<dbReference type="PANTHER" id="PTHR32122:SF1">
    <property type="entry name" value="TATA BOX-BINDING PROTEIN-ASSOCIATED FACTOR RNA POLYMERASE I SUBUNIT A"/>
    <property type="match status" value="1"/>
</dbReference>
<keyword evidence="2" id="KW-1185">Reference proteome</keyword>
<organism evidence="1 2">
    <name type="scientific">Mytilus galloprovincialis</name>
    <name type="common">Mediterranean mussel</name>
    <dbReference type="NCBI Taxonomy" id="29158"/>
    <lineage>
        <taxon>Eukaryota</taxon>
        <taxon>Metazoa</taxon>
        <taxon>Spiralia</taxon>
        <taxon>Lophotrochozoa</taxon>
        <taxon>Mollusca</taxon>
        <taxon>Bivalvia</taxon>
        <taxon>Autobranchia</taxon>
        <taxon>Pteriomorphia</taxon>
        <taxon>Mytilida</taxon>
        <taxon>Mytiloidea</taxon>
        <taxon>Mytilidae</taxon>
        <taxon>Mytilinae</taxon>
        <taxon>Mytilus</taxon>
    </lineage>
</organism>
<sequence>MDPNDQDRTSVWTQRQTAELVHGQNVWKASDVAADAEVARVYVFNLKMQTTEPNPLIETLRDICEILFDSSPEDPSAPLLWLNKLDTELKTDDPLCTKGDNNVDMVIPKLLDVLRECLSSHRWSQVVPVIRQISKHELTTFWKTSMEALYVSESSVPLVQQLVKELKTVRHLSCQEVLLEYLMFLLHHGKIDDAKQISQEKIKPTRFQKSTRDHHTEVLYKSYLGLVWYVEWKFLKMKIKDLDENSDLVSNYEEIMAVYAQKAMIGFQQVSGEIGVWDIFVTKHVEILEHYDKIDEAKDILTEYRDRNTENLNAHKYVYYFCVRNGFSANEEIQLLKNVAEKCPSDSMVLQLCNKLVEDNKIAEALKFLFDLLDYSCWQQELKPWKLLVDLIDTRNKSLEMIHTLEEIWKLRQSWWPQYHFTSYDCPEKEEECELCLCKARYAVFVLGQGFQNIHKDFQHLSKTQIQMLMSSVT</sequence>
<evidence type="ECO:0000313" key="2">
    <source>
        <dbReference type="Proteomes" id="UP000596742"/>
    </source>
</evidence>